<evidence type="ECO:0000259" key="3">
    <source>
        <dbReference type="SMART" id="SM00642"/>
    </source>
</evidence>
<dbReference type="CDD" id="cd11338">
    <property type="entry name" value="AmyAc_CMD"/>
    <property type="match status" value="1"/>
</dbReference>
<feature type="domain" description="Glycosyl hydrolase family 13 catalytic" evidence="3">
    <location>
        <begin position="136"/>
        <end position="492"/>
    </location>
</feature>
<keyword evidence="2 4" id="KW-0326">Glycosidase</keyword>
<dbReference type="Proteomes" id="UP000013378">
    <property type="component" value="Unassembled WGS sequence"/>
</dbReference>
<dbReference type="PANTHER" id="PTHR10357">
    <property type="entry name" value="ALPHA-AMYLASE FAMILY MEMBER"/>
    <property type="match status" value="1"/>
</dbReference>
<evidence type="ECO:0000256" key="2">
    <source>
        <dbReference type="ARBA" id="ARBA00023295"/>
    </source>
</evidence>
<dbReference type="InterPro" id="IPR017853">
    <property type="entry name" value="GH"/>
</dbReference>
<dbReference type="EC" id="3.2.1.135" evidence="4"/>
<accession>R1AVV0</accession>
<comment type="caution">
    <text evidence="4">The sequence shown here is derived from an EMBL/GenBank/DDBJ whole genome shotgun (WGS) entry which is preliminary data.</text>
</comment>
<dbReference type="Gene3D" id="3.90.400.10">
    <property type="entry name" value="Oligo-1,6-glucosidase, Domain 2"/>
    <property type="match status" value="1"/>
</dbReference>
<name>R1AVV0_9FIRM</name>
<reference evidence="4 5" key="1">
    <citation type="journal article" date="2015" name="Geomicrobiol. J.">
        <title>Caldisalinibacter kiritimatiensis gen. nov., sp. nov., a moderately thermohalophilic thiosulfate-reducing bacterium from a hypersaline microbial mat.</title>
        <authorList>
            <person name="Ben Hania W."/>
            <person name="Joseph M."/>
            <person name="Fiebig A."/>
            <person name="Bunk B."/>
            <person name="Klenk H.-P."/>
            <person name="Fardeau M.-L."/>
            <person name="Spring S."/>
        </authorList>
    </citation>
    <scope>NUCLEOTIDE SEQUENCE [LARGE SCALE GENOMIC DNA]</scope>
    <source>
        <strain evidence="4 5">L21-TH-D2</strain>
    </source>
</reference>
<dbReference type="Gene3D" id="2.60.40.1180">
    <property type="entry name" value="Golgi alpha-mannosidase II"/>
    <property type="match status" value="1"/>
</dbReference>
<keyword evidence="1 4" id="KW-0378">Hydrolase</keyword>
<dbReference type="Gene3D" id="3.20.20.80">
    <property type="entry name" value="Glycosidases"/>
    <property type="match status" value="1"/>
</dbReference>
<dbReference type="InterPro" id="IPR045857">
    <property type="entry name" value="O16G_dom_2"/>
</dbReference>
<dbReference type="SMART" id="SM00642">
    <property type="entry name" value="Aamy"/>
    <property type="match status" value="1"/>
</dbReference>
<keyword evidence="5" id="KW-1185">Reference proteome</keyword>
<dbReference type="GO" id="GO:0031216">
    <property type="term" value="F:neopullulanase activity"/>
    <property type="evidence" value="ECO:0007669"/>
    <property type="project" value="UniProtKB-EC"/>
</dbReference>
<evidence type="ECO:0000256" key="1">
    <source>
        <dbReference type="ARBA" id="ARBA00022801"/>
    </source>
</evidence>
<dbReference type="Gene3D" id="2.60.40.10">
    <property type="entry name" value="Immunoglobulins"/>
    <property type="match status" value="1"/>
</dbReference>
<dbReference type="PATRIC" id="fig|1304284.3.peg.1129"/>
<sequence>MNFQGIYHRPKSNYCYAYDKDTVHIRLRASKGDLENVILVYGDKYIWSQNREIEMKLECSDKYFDYFIAEIKPPYRRLAYYFILEGKSERYYYTEWGFFDEIDKDEVYMHFFEYPFLNKIDIHKVSEWVKDAVFYQIFPERFYNGDKFNDPKGVEKWGEAPKSDNFFGGDLKGIIDKLDYLTDLGINAIYLTPIFESYSNHKYNTKDYMKIDPHFGDLNTMKELVQKCHERGIKVVLDAVFNHIGYYSAQFQDVVKKGKKSPYYDWFYIREWPIETDPPNYYTFAFAPYMPKLNTENPEVKEYLLNVAKYWIEEADIDGWRLDVANEIDHSFWREFRKVVKKTKSDAYIVGEIWHDSLPWLLGDQFDAVMNYPFTRVCIQYFAHRNLNNKEFKELINETQIRNTQQVNEVMLNLLDSHDTSRFLYKAKGDKESLKLASVFQLTYLGAPCIYYGTEIGMNGGDDPDCRRTMEWNEDKWNKDLLNHYKRLIKIRNEHEALRRGNFKWIEGLDDVVGFVRETDKEEIIVLINNSNQDKEIQLKVNGTEYIDLVKDKKINCDRVLKTTITKGNFEILLNIK</sequence>
<dbReference type="Pfam" id="PF00128">
    <property type="entry name" value="Alpha-amylase"/>
    <property type="match status" value="1"/>
</dbReference>
<dbReference type="CDD" id="cd02857">
    <property type="entry name" value="E_set_CDase_PDE_N"/>
    <property type="match status" value="1"/>
</dbReference>
<dbReference type="RefSeq" id="WP_006311572.1">
    <property type="nucleotide sequence ID" value="NZ_ARZA01000117.1"/>
</dbReference>
<dbReference type="AlphaFoldDB" id="R1AVV0"/>
<evidence type="ECO:0000313" key="5">
    <source>
        <dbReference type="Proteomes" id="UP000013378"/>
    </source>
</evidence>
<dbReference type="SUPFAM" id="SSF51445">
    <property type="entry name" value="(Trans)glycosidases"/>
    <property type="match status" value="1"/>
</dbReference>
<dbReference type="InterPro" id="IPR006047">
    <property type="entry name" value="GH13_cat_dom"/>
</dbReference>
<protein>
    <submittedName>
        <fullName evidence="4">Neopullulanase</fullName>
        <ecNumber evidence="4">3.2.1.135</ecNumber>
    </submittedName>
</protein>
<proteinExistence type="predicted"/>
<dbReference type="PANTHER" id="PTHR10357:SF210">
    <property type="entry name" value="MALTODEXTRIN GLUCOSIDASE"/>
    <property type="match status" value="1"/>
</dbReference>
<dbReference type="OrthoDB" id="9805159at2"/>
<dbReference type="InterPro" id="IPR004185">
    <property type="entry name" value="Glyco_hydro_13_lg-like_dom"/>
</dbReference>
<dbReference type="STRING" id="1304284.L21TH_1153"/>
<dbReference type="InterPro" id="IPR013783">
    <property type="entry name" value="Ig-like_fold"/>
</dbReference>
<dbReference type="Pfam" id="PF02903">
    <property type="entry name" value="Alpha-amylase_N"/>
    <property type="match status" value="1"/>
</dbReference>
<organism evidence="4 5">
    <name type="scientific">Caldisalinibacter kiritimatiensis</name>
    <dbReference type="NCBI Taxonomy" id="1304284"/>
    <lineage>
        <taxon>Bacteria</taxon>
        <taxon>Bacillati</taxon>
        <taxon>Bacillota</taxon>
        <taxon>Tissierellia</taxon>
        <taxon>Tissierellales</taxon>
        <taxon>Thermohalobacteraceae</taxon>
        <taxon>Caldisalinibacter</taxon>
    </lineage>
</organism>
<dbReference type="SUPFAM" id="SSF51011">
    <property type="entry name" value="Glycosyl hydrolase domain"/>
    <property type="match status" value="1"/>
</dbReference>
<dbReference type="GO" id="GO:0005975">
    <property type="term" value="P:carbohydrate metabolic process"/>
    <property type="evidence" value="ECO:0007669"/>
    <property type="project" value="InterPro"/>
</dbReference>
<dbReference type="eggNOG" id="COG0366">
    <property type="taxonomic scope" value="Bacteria"/>
</dbReference>
<evidence type="ECO:0000313" key="4">
    <source>
        <dbReference type="EMBL" id="EOD00782.1"/>
    </source>
</evidence>
<gene>
    <name evidence="4" type="ORF">L21TH_1153</name>
</gene>
<dbReference type="EMBL" id="ARZA01000117">
    <property type="protein sequence ID" value="EOD00782.1"/>
    <property type="molecule type" value="Genomic_DNA"/>
</dbReference>
<dbReference type="InterPro" id="IPR013780">
    <property type="entry name" value="Glyco_hydro_b"/>
</dbReference>